<feature type="compositionally biased region" description="Basic and acidic residues" evidence="16">
    <location>
        <begin position="122"/>
        <end position="151"/>
    </location>
</feature>
<keyword evidence="11 15" id="KW-0457">Lysine biosynthesis</keyword>
<dbReference type="Proteomes" id="UP000773614">
    <property type="component" value="Unassembled WGS sequence"/>
</dbReference>
<keyword evidence="19" id="KW-1185">Reference proteome</keyword>
<evidence type="ECO:0000256" key="3">
    <source>
        <dbReference type="ARBA" id="ARBA00011738"/>
    </source>
</evidence>
<feature type="domain" description="Peptidase M20 dimerisation" evidence="17">
    <location>
        <begin position="349"/>
        <end position="450"/>
    </location>
</feature>
<name>A0A964T5Y8_9HYPH</name>
<dbReference type="AlphaFoldDB" id="A0A964T5Y8"/>
<dbReference type="SUPFAM" id="SSF55031">
    <property type="entry name" value="Bacterial exopeptidase dimerisation domain"/>
    <property type="match status" value="1"/>
</dbReference>
<comment type="similarity">
    <text evidence="2 15">Belongs to the peptidase M20A family. DapE subfamily.</text>
</comment>
<dbReference type="Gene3D" id="3.40.630.10">
    <property type="entry name" value="Zn peptidases"/>
    <property type="match status" value="2"/>
</dbReference>
<accession>A0A964T5Y8</accession>
<evidence type="ECO:0000313" key="19">
    <source>
        <dbReference type="Proteomes" id="UP000773614"/>
    </source>
</evidence>
<dbReference type="HAMAP" id="MF_01690">
    <property type="entry name" value="DapE"/>
    <property type="match status" value="1"/>
</dbReference>
<organism evidence="18 19">
    <name type="scientific">Propylenella binzhouense</name>
    <dbReference type="NCBI Taxonomy" id="2555902"/>
    <lineage>
        <taxon>Bacteria</taxon>
        <taxon>Pseudomonadati</taxon>
        <taxon>Pseudomonadota</taxon>
        <taxon>Alphaproteobacteria</taxon>
        <taxon>Hyphomicrobiales</taxon>
        <taxon>Propylenellaceae</taxon>
        <taxon>Propylenella</taxon>
    </lineage>
</organism>
<feature type="active site" evidence="15">
    <location>
        <position position="241"/>
    </location>
</feature>
<feature type="binding site" evidence="15">
    <location>
        <position position="272"/>
    </location>
    <ligand>
        <name>Zn(2+)</name>
        <dbReference type="ChEBI" id="CHEBI:29105"/>
        <label>1</label>
    </ligand>
</feature>
<keyword evidence="12 15" id="KW-0170">Cobalt</keyword>
<evidence type="ECO:0000256" key="15">
    <source>
        <dbReference type="HAMAP-Rule" id="MF_01690"/>
    </source>
</evidence>
<evidence type="ECO:0000256" key="2">
    <source>
        <dbReference type="ARBA" id="ARBA00006746"/>
    </source>
</evidence>
<reference evidence="18" key="1">
    <citation type="submission" date="2019-03" db="EMBL/GenBank/DDBJ databases">
        <title>Afifella sp. nov., isolated from activated sludge.</title>
        <authorList>
            <person name="Li Q."/>
            <person name="Liu Y."/>
        </authorList>
    </citation>
    <scope>NUCLEOTIDE SEQUENCE</scope>
    <source>
        <strain evidence="18">L72</strain>
    </source>
</reference>
<evidence type="ECO:0000259" key="17">
    <source>
        <dbReference type="Pfam" id="PF07687"/>
    </source>
</evidence>
<dbReference type="InterPro" id="IPR005941">
    <property type="entry name" value="DapE_proteobac"/>
</dbReference>
<dbReference type="InterPro" id="IPR001261">
    <property type="entry name" value="ArgE/DapE_CS"/>
</dbReference>
<dbReference type="InterPro" id="IPR011650">
    <property type="entry name" value="Peptidase_M20_dimer"/>
</dbReference>
<feature type="region of interest" description="Disordered" evidence="16">
    <location>
        <begin position="65"/>
        <end position="162"/>
    </location>
</feature>
<evidence type="ECO:0000256" key="9">
    <source>
        <dbReference type="ARBA" id="ARBA00022833"/>
    </source>
</evidence>
<dbReference type="NCBIfam" id="TIGR01246">
    <property type="entry name" value="dapE_proteo"/>
    <property type="match status" value="1"/>
</dbReference>
<dbReference type="GO" id="GO:0009089">
    <property type="term" value="P:lysine biosynthetic process via diaminopimelate"/>
    <property type="evidence" value="ECO:0007669"/>
    <property type="project" value="UniProtKB-UniRule"/>
</dbReference>
<dbReference type="PROSITE" id="PS00759">
    <property type="entry name" value="ARGE_DAPE_CPG2_2"/>
    <property type="match status" value="1"/>
</dbReference>
<dbReference type="PANTHER" id="PTHR43808:SF31">
    <property type="entry name" value="N-ACETYL-L-CITRULLINE DEACETYLASE"/>
    <property type="match status" value="1"/>
</dbReference>
<dbReference type="OrthoDB" id="9809784at2"/>
<sequence length="559" mass="60565">MRSVFPPGARRDACSCFLTQVAPSTSRRRSRAQHRKACRGAALPLTGSTAPTGWGAEDGLALSLPRFRRPHRPPRLVDRRDHPVSRQHHRRVAVRRRLHRLGDQRPDAHPDARRAHQALPRPRQERLVGADRLRPGDRLHLDDRRSRDPGRRSGAQPLRAAAGAGRFVSAPAADILVELLAAPSVTPDAGPALDVIARLLSAAGFSVDRPVFTEPGTPDVENLFAAIGAGERHFVFVGHADVVPPGDPARWRHPPFAAAVEDGVVYGRGAVDMKGGLAAFIAAALRFLERRGPEFGGRLSFLVTGDEEGPAVNGTAKLLAWAKGRGEGFSAALVGEPTSVERLGDQIKIGRRGSFSATLVVTGRQGHAAYPHLAENPIRGLTELLWALQAEPLDAGTDHFEPSTFEVVSVDVGNPAWNVIPGSASARFNSRFNDLWDRASLRAEVERRLRLAAEAPRFSAAPIRWSLAEEPSPSDVFLTHDEALIGLVSRAVEEATGLRPRLSTGGGTSDARFVKDYCPVVEFGPVGTSMHQADERIGLDELERLAAVYERILDAYFTA</sequence>
<evidence type="ECO:0000313" key="18">
    <source>
        <dbReference type="EMBL" id="MYZ49029.1"/>
    </source>
</evidence>
<evidence type="ECO:0000256" key="13">
    <source>
        <dbReference type="ARBA" id="ARBA00031891"/>
    </source>
</evidence>
<dbReference type="InterPro" id="IPR050072">
    <property type="entry name" value="Peptidase_M20A"/>
</dbReference>
<dbReference type="InterPro" id="IPR002933">
    <property type="entry name" value="Peptidase_M20"/>
</dbReference>
<comment type="subunit">
    <text evidence="3 15">Homodimer.</text>
</comment>
<evidence type="ECO:0000256" key="10">
    <source>
        <dbReference type="ARBA" id="ARBA00022915"/>
    </source>
</evidence>
<evidence type="ECO:0000256" key="1">
    <source>
        <dbReference type="ARBA" id="ARBA00005130"/>
    </source>
</evidence>
<feature type="binding site" evidence="15">
    <location>
        <position position="336"/>
    </location>
    <ligand>
        <name>Zn(2+)</name>
        <dbReference type="ChEBI" id="CHEBI:29105"/>
        <label>1</label>
    </ligand>
</feature>
<feature type="compositionally biased region" description="Basic and acidic residues" evidence="16">
    <location>
        <begin position="100"/>
        <end position="114"/>
    </location>
</feature>
<proteinExistence type="inferred from homology"/>
<protein>
    <recommendedName>
        <fullName evidence="5 15">Succinyl-diaminopimelate desuccinylase</fullName>
        <shortName evidence="15">SDAP desuccinylase</shortName>
        <ecNumber evidence="4 15">3.5.1.18</ecNumber>
    </recommendedName>
    <alternativeName>
        <fullName evidence="13 15">N-succinyl-LL-2,6-diaminoheptanedioate amidohydrolase</fullName>
    </alternativeName>
</protein>
<dbReference type="GO" id="GO:0008270">
    <property type="term" value="F:zinc ion binding"/>
    <property type="evidence" value="ECO:0007669"/>
    <property type="project" value="UniProtKB-UniRule"/>
</dbReference>
<feature type="binding site" evidence="15">
    <location>
        <position position="239"/>
    </location>
    <ligand>
        <name>Zn(2+)</name>
        <dbReference type="ChEBI" id="CHEBI:29105"/>
        <label>1</label>
    </ligand>
</feature>
<dbReference type="GO" id="GO:0050897">
    <property type="term" value="F:cobalt ion binding"/>
    <property type="evidence" value="ECO:0007669"/>
    <property type="project" value="UniProtKB-UniRule"/>
</dbReference>
<evidence type="ECO:0000256" key="12">
    <source>
        <dbReference type="ARBA" id="ARBA00023285"/>
    </source>
</evidence>
<comment type="caution">
    <text evidence="18">The sequence shown here is derived from an EMBL/GenBank/DDBJ whole genome shotgun (WGS) entry which is preliminary data.</text>
</comment>
<evidence type="ECO:0000256" key="16">
    <source>
        <dbReference type="SAM" id="MobiDB-lite"/>
    </source>
</evidence>
<dbReference type="EC" id="3.5.1.18" evidence="4 15"/>
<dbReference type="GO" id="GO:0006526">
    <property type="term" value="P:L-arginine biosynthetic process"/>
    <property type="evidence" value="ECO:0007669"/>
    <property type="project" value="TreeGrafter"/>
</dbReference>
<dbReference type="SUPFAM" id="SSF53187">
    <property type="entry name" value="Zn-dependent exopeptidases"/>
    <property type="match status" value="1"/>
</dbReference>
<evidence type="ECO:0000256" key="6">
    <source>
        <dbReference type="ARBA" id="ARBA00022605"/>
    </source>
</evidence>
<dbReference type="CDD" id="cd03891">
    <property type="entry name" value="M20_DapE_proteobac"/>
    <property type="match status" value="1"/>
</dbReference>
<dbReference type="InterPro" id="IPR036264">
    <property type="entry name" value="Bact_exopeptidase_dim_dom"/>
</dbReference>
<dbReference type="Gene3D" id="3.30.70.360">
    <property type="match status" value="1"/>
</dbReference>
<feature type="binding site" evidence="15">
    <location>
        <position position="308"/>
    </location>
    <ligand>
        <name>Zn(2+)</name>
        <dbReference type="ChEBI" id="CHEBI:29105"/>
        <label>2</label>
    </ligand>
</feature>
<feature type="compositionally biased region" description="Basic residues" evidence="16">
    <location>
        <begin position="85"/>
        <end position="99"/>
    </location>
</feature>
<comment type="cofactor">
    <cofactor evidence="15">
        <name>Zn(2+)</name>
        <dbReference type="ChEBI" id="CHEBI:29105"/>
    </cofactor>
    <cofactor evidence="15">
        <name>Co(2+)</name>
        <dbReference type="ChEBI" id="CHEBI:48828"/>
    </cofactor>
    <text evidence="15">Binds 2 Zn(2+) or Co(2+) ions per subunit.</text>
</comment>
<evidence type="ECO:0000256" key="5">
    <source>
        <dbReference type="ARBA" id="ARBA00022391"/>
    </source>
</evidence>
<feature type="compositionally biased region" description="Basic and acidic residues" evidence="16">
    <location>
        <begin position="75"/>
        <end position="84"/>
    </location>
</feature>
<dbReference type="PANTHER" id="PTHR43808">
    <property type="entry name" value="ACETYLORNITHINE DEACETYLASE"/>
    <property type="match status" value="1"/>
</dbReference>
<evidence type="ECO:0000256" key="8">
    <source>
        <dbReference type="ARBA" id="ARBA00022801"/>
    </source>
</evidence>
<evidence type="ECO:0000256" key="7">
    <source>
        <dbReference type="ARBA" id="ARBA00022723"/>
    </source>
</evidence>
<dbReference type="GO" id="GO:0019877">
    <property type="term" value="P:diaminopimelate biosynthetic process"/>
    <property type="evidence" value="ECO:0007669"/>
    <property type="project" value="UniProtKB-UniRule"/>
</dbReference>
<comment type="catalytic activity">
    <reaction evidence="14 15">
        <text>N-succinyl-(2S,6S)-2,6-diaminopimelate + H2O = (2S,6S)-2,6-diaminopimelate + succinate</text>
        <dbReference type="Rhea" id="RHEA:22608"/>
        <dbReference type="ChEBI" id="CHEBI:15377"/>
        <dbReference type="ChEBI" id="CHEBI:30031"/>
        <dbReference type="ChEBI" id="CHEBI:57609"/>
        <dbReference type="ChEBI" id="CHEBI:58087"/>
        <dbReference type="EC" id="3.5.1.18"/>
    </reaction>
</comment>
<dbReference type="EMBL" id="SPKJ01000057">
    <property type="protein sequence ID" value="MYZ49029.1"/>
    <property type="molecule type" value="Genomic_DNA"/>
</dbReference>
<dbReference type="GO" id="GO:0008777">
    <property type="term" value="F:acetylornithine deacetylase activity"/>
    <property type="evidence" value="ECO:0007669"/>
    <property type="project" value="TreeGrafter"/>
</dbReference>
<comment type="function">
    <text evidence="15">Catalyzes the hydrolysis of N-succinyl-L,L-diaminopimelic acid (SDAP), forming succinate and LL-2,6-diaminopimelate (DAP), an intermediate involved in the bacterial biosynthesis of lysine and meso-diaminopimelic acid, an essential component of bacterial cell walls.</text>
</comment>
<comment type="pathway">
    <text evidence="1 15">Amino-acid biosynthesis; L-lysine biosynthesis via DAP pathway; LL-2,6-diaminopimelate from (S)-tetrahydrodipicolinate (succinylase route): step 3/3.</text>
</comment>
<dbReference type="GO" id="GO:0009014">
    <property type="term" value="F:succinyl-diaminopimelate desuccinylase activity"/>
    <property type="evidence" value="ECO:0007669"/>
    <property type="project" value="UniProtKB-UniRule"/>
</dbReference>
<evidence type="ECO:0000256" key="14">
    <source>
        <dbReference type="ARBA" id="ARBA00051301"/>
    </source>
</evidence>
<evidence type="ECO:0000256" key="11">
    <source>
        <dbReference type="ARBA" id="ARBA00023154"/>
    </source>
</evidence>
<keyword evidence="7 15" id="KW-0479">Metal-binding</keyword>
<keyword evidence="6 15" id="KW-0028">Amino-acid biosynthesis</keyword>
<feature type="binding site" evidence="15">
    <location>
        <position position="531"/>
    </location>
    <ligand>
        <name>Zn(2+)</name>
        <dbReference type="ChEBI" id="CHEBI:29105"/>
        <label>2</label>
    </ligand>
</feature>
<dbReference type="Pfam" id="PF07687">
    <property type="entry name" value="M20_dimer"/>
    <property type="match status" value="1"/>
</dbReference>
<dbReference type="NCBIfam" id="NF009557">
    <property type="entry name" value="PRK13009.1"/>
    <property type="match status" value="1"/>
</dbReference>
<dbReference type="Pfam" id="PF01546">
    <property type="entry name" value="Peptidase_M20"/>
    <property type="match status" value="1"/>
</dbReference>
<feature type="binding site" evidence="15">
    <location>
        <position position="272"/>
    </location>
    <ligand>
        <name>Zn(2+)</name>
        <dbReference type="ChEBI" id="CHEBI:29105"/>
        <label>2</label>
    </ligand>
</feature>
<feature type="active site" description="Proton acceptor" evidence="15">
    <location>
        <position position="307"/>
    </location>
</feature>
<keyword evidence="9 15" id="KW-0862">Zinc</keyword>
<keyword evidence="10 15" id="KW-0220">Diaminopimelate biosynthesis</keyword>
<gene>
    <name evidence="15 18" type="primary">dapE</name>
    <name evidence="18" type="ORF">E4O86_15035</name>
</gene>
<evidence type="ECO:0000256" key="4">
    <source>
        <dbReference type="ARBA" id="ARBA00011921"/>
    </source>
</evidence>
<keyword evidence="8 15" id="KW-0378">Hydrolase</keyword>